<dbReference type="EMBL" id="AXCN02000541">
    <property type="status" value="NOT_ANNOTATED_CDS"/>
    <property type="molecule type" value="Genomic_DNA"/>
</dbReference>
<dbReference type="Proteomes" id="UP000075886">
    <property type="component" value="Unassembled WGS sequence"/>
</dbReference>
<feature type="region of interest" description="Disordered" evidence="1">
    <location>
        <begin position="1"/>
        <end position="35"/>
    </location>
</feature>
<keyword evidence="3" id="KW-1185">Reference proteome</keyword>
<proteinExistence type="predicted"/>
<sequence length="184" mass="19667">MRPHGWKQRERNLPVTTQSSVIGSPSSSSSGSVGVRRNFGASASLSTTSLLTPSSAVRDRDSPRLFRAMQAYWPASVGITSSIRSEPSGSSVIRPSDSERIGLSSSSHTISGRGSPDALQLKTAIQTIYFTEFPVVVVGMRVLIAHSMSGQTSTYDASVSCLGTPEPPVLRLRRDILDLFPETG</sequence>
<reference evidence="3" key="1">
    <citation type="submission" date="2014-01" db="EMBL/GenBank/DDBJ databases">
        <title>The Genome Sequence of Anopheles farauti FAR1 (V2).</title>
        <authorList>
            <consortium name="The Broad Institute Genomics Platform"/>
            <person name="Neafsey D.E."/>
            <person name="Besansky N."/>
            <person name="Howell P."/>
            <person name="Walton C."/>
            <person name="Young S.K."/>
            <person name="Zeng Q."/>
            <person name="Gargeya S."/>
            <person name="Fitzgerald M."/>
            <person name="Haas B."/>
            <person name="Abouelleil A."/>
            <person name="Allen A.W."/>
            <person name="Alvarado L."/>
            <person name="Arachchi H.M."/>
            <person name="Berlin A.M."/>
            <person name="Chapman S.B."/>
            <person name="Gainer-Dewar J."/>
            <person name="Goldberg J."/>
            <person name="Griggs A."/>
            <person name="Gujja S."/>
            <person name="Hansen M."/>
            <person name="Howarth C."/>
            <person name="Imamovic A."/>
            <person name="Ireland A."/>
            <person name="Larimer J."/>
            <person name="McCowan C."/>
            <person name="Murphy C."/>
            <person name="Pearson M."/>
            <person name="Poon T.W."/>
            <person name="Priest M."/>
            <person name="Roberts A."/>
            <person name="Saif S."/>
            <person name="Shea T."/>
            <person name="Sisk P."/>
            <person name="Sykes S."/>
            <person name="Wortman J."/>
            <person name="Nusbaum C."/>
            <person name="Birren B."/>
        </authorList>
    </citation>
    <scope>NUCLEOTIDE SEQUENCE [LARGE SCALE GENOMIC DNA]</scope>
    <source>
        <strain evidence="3">FAR1</strain>
    </source>
</reference>
<dbReference type="VEuPathDB" id="VectorBase:AFAF020748"/>
<dbReference type="AlphaFoldDB" id="A0A182R0U4"/>
<evidence type="ECO:0000313" key="3">
    <source>
        <dbReference type="Proteomes" id="UP000075886"/>
    </source>
</evidence>
<evidence type="ECO:0000256" key="1">
    <source>
        <dbReference type="SAM" id="MobiDB-lite"/>
    </source>
</evidence>
<name>A0A182R0U4_9DIPT</name>
<feature type="region of interest" description="Disordered" evidence="1">
    <location>
        <begin position="85"/>
        <end position="116"/>
    </location>
</feature>
<evidence type="ECO:0000313" key="2">
    <source>
        <dbReference type="EnsemblMetazoa" id="AFAF020748-PA"/>
    </source>
</evidence>
<accession>A0A182R0U4</accession>
<organism evidence="2 3">
    <name type="scientific">Anopheles farauti</name>
    <dbReference type="NCBI Taxonomy" id="69004"/>
    <lineage>
        <taxon>Eukaryota</taxon>
        <taxon>Metazoa</taxon>
        <taxon>Ecdysozoa</taxon>
        <taxon>Arthropoda</taxon>
        <taxon>Hexapoda</taxon>
        <taxon>Insecta</taxon>
        <taxon>Pterygota</taxon>
        <taxon>Neoptera</taxon>
        <taxon>Endopterygota</taxon>
        <taxon>Diptera</taxon>
        <taxon>Nematocera</taxon>
        <taxon>Culicoidea</taxon>
        <taxon>Culicidae</taxon>
        <taxon>Anophelinae</taxon>
        <taxon>Anopheles</taxon>
    </lineage>
</organism>
<feature type="compositionally biased region" description="Low complexity" evidence="1">
    <location>
        <begin position="19"/>
        <end position="35"/>
    </location>
</feature>
<reference evidence="2" key="2">
    <citation type="submission" date="2020-05" db="UniProtKB">
        <authorList>
            <consortium name="EnsemblMetazoa"/>
        </authorList>
    </citation>
    <scope>IDENTIFICATION</scope>
    <source>
        <strain evidence="2">FAR1</strain>
    </source>
</reference>
<dbReference type="EnsemblMetazoa" id="AFAF020748-RA">
    <property type="protein sequence ID" value="AFAF020748-PA"/>
    <property type="gene ID" value="AFAF020748"/>
</dbReference>
<protein>
    <submittedName>
        <fullName evidence="2">Uncharacterized protein</fullName>
    </submittedName>
</protein>
<feature type="compositionally biased region" description="Low complexity" evidence="1">
    <location>
        <begin position="102"/>
        <end position="115"/>
    </location>
</feature>